<comment type="caution">
    <text evidence="2">The sequence shown here is derived from an EMBL/GenBank/DDBJ whole genome shotgun (WGS) entry which is preliminary data.</text>
</comment>
<dbReference type="InterPro" id="IPR038859">
    <property type="entry name" value="RHL1"/>
</dbReference>
<keyword evidence="3" id="KW-1185">Reference proteome</keyword>
<organism evidence="2 3">
    <name type="scientific">Buddleja alternifolia</name>
    <dbReference type="NCBI Taxonomy" id="168488"/>
    <lineage>
        <taxon>Eukaryota</taxon>
        <taxon>Viridiplantae</taxon>
        <taxon>Streptophyta</taxon>
        <taxon>Embryophyta</taxon>
        <taxon>Tracheophyta</taxon>
        <taxon>Spermatophyta</taxon>
        <taxon>Magnoliopsida</taxon>
        <taxon>eudicotyledons</taxon>
        <taxon>Gunneridae</taxon>
        <taxon>Pentapetalae</taxon>
        <taxon>asterids</taxon>
        <taxon>lamiids</taxon>
        <taxon>Lamiales</taxon>
        <taxon>Scrophulariaceae</taxon>
        <taxon>Buddlejeae</taxon>
        <taxon>Buddleja</taxon>
    </lineage>
</organism>
<feature type="region of interest" description="Disordered" evidence="1">
    <location>
        <begin position="337"/>
        <end position="356"/>
    </location>
</feature>
<dbReference type="GO" id="GO:0042023">
    <property type="term" value="P:DNA endoreduplication"/>
    <property type="evidence" value="ECO:0007669"/>
    <property type="project" value="InterPro"/>
</dbReference>
<dbReference type="EMBL" id="WHWC01000007">
    <property type="protein sequence ID" value="KAG8378610.1"/>
    <property type="molecule type" value="Genomic_DNA"/>
</dbReference>
<gene>
    <name evidence="2" type="ORF">BUALT_Bualt07G0003400</name>
</gene>
<protein>
    <recommendedName>
        <fullName evidence="4">DNA-binding protein RHL1</fullName>
    </recommendedName>
</protein>
<feature type="region of interest" description="Disordered" evidence="1">
    <location>
        <begin position="1"/>
        <end position="20"/>
    </location>
</feature>
<reference evidence="2" key="1">
    <citation type="submission" date="2019-10" db="EMBL/GenBank/DDBJ databases">
        <authorList>
            <person name="Zhang R."/>
            <person name="Pan Y."/>
            <person name="Wang J."/>
            <person name="Ma R."/>
            <person name="Yu S."/>
        </authorList>
    </citation>
    <scope>NUCLEOTIDE SEQUENCE</scope>
    <source>
        <strain evidence="2">LA-IB0</strain>
        <tissue evidence="2">Leaf</tissue>
    </source>
</reference>
<feature type="compositionally biased region" description="Polar residues" evidence="1">
    <location>
        <begin position="407"/>
        <end position="418"/>
    </location>
</feature>
<dbReference type="PANTHER" id="PTHR35698:SF2">
    <property type="entry name" value="DNA-BINDING PROTEIN RHL1"/>
    <property type="match status" value="1"/>
</dbReference>
<dbReference type="AlphaFoldDB" id="A0AAV6XHH9"/>
<evidence type="ECO:0000313" key="3">
    <source>
        <dbReference type="Proteomes" id="UP000826271"/>
    </source>
</evidence>
<feature type="region of interest" description="Disordered" evidence="1">
    <location>
        <begin position="377"/>
        <end position="444"/>
    </location>
</feature>
<evidence type="ECO:0000256" key="1">
    <source>
        <dbReference type="SAM" id="MobiDB-lite"/>
    </source>
</evidence>
<dbReference type="PANTHER" id="PTHR35698">
    <property type="entry name" value="DNA-BINDING PROTEIN RHL1"/>
    <property type="match status" value="1"/>
</dbReference>
<proteinExistence type="predicted"/>
<feature type="compositionally biased region" description="Low complexity" evidence="1">
    <location>
        <begin position="391"/>
        <end position="400"/>
    </location>
</feature>
<evidence type="ECO:0000313" key="2">
    <source>
        <dbReference type="EMBL" id="KAG8378610.1"/>
    </source>
</evidence>
<evidence type="ECO:0008006" key="4">
    <source>
        <dbReference type="Google" id="ProtNLM"/>
    </source>
</evidence>
<accession>A0AAV6XHH9</accession>
<dbReference type="GO" id="GO:0003677">
    <property type="term" value="F:DNA binding"/>
    <property type="evidence" value="ECO:0007669"/>
    <property type="project" value="InterPro"/>
</dbReference>
<sequence>MGRGGKKEGNAAADPEAEERGRLKKIAFSTNILSQNPVKVGPSTALAPSKTVIKHHGKDILRKSQRKNKYLFSFPGLLGSISGGKIGELKDLGTKNPILYLDFPQGQMKLFGTIIYPKNRYLTLQFSRGGKNVTCDDYFDNMIVFSDAWWVGTKEENPEELRLPFPKELNLEKHAEYDFKGGVGATSDKKQVSGRSAVKCLEQESPKIDLEDDLADSQNDYKELAEVTPTRQSARTAGKTFKYFLSLPFLSFTWCAKFRCHISINLKFAEASSGDDFVVNGAETSEEEDDKVDTETRKNYTSTDILVIVFIVVPKHTQTESSCPLVFEVDKEGIAKQDPASGKNKRTAKAKDLSDTGHTSLVQTTLSSLFKKVEDTKAQKDVKEKRKSKTKASGASSSEKVQANLLPASQSSDPNSSTHVEEDDIEEFSTTSQDMDASDEDWIV</sequence>
<dbReference type="Proteomes" id="UP000826271">
    <property type="component" value="Unassembled WGS sequence"/>
</dbReference>
<name>A0AAV6XHH9_9LAMI</name>